<evidence type="ECO:0000313" key="2">
    <source>
        <dbReference type="EMBL" id="WNC12251.1"/>
    </source>
</evidence>
<sequence length="125" mass="13233">MMHAWILSKALIATMTGFLISGGVSASGSEGANHPPLVVEEMPDPETITPWVEYEIDASHIFADVDGDELVFSALSQSQAIATVRVEGNLIKVMARKAGKVAIIVTASDARGGTASTAYRFIVKE</sequence>
<feature type="signal peptide" evidence="1">
    <location>
        <begin position="1"/>
        <end position="26"/>
    </location>
</feature>
<evidence type="ECO:0008006" key="4">
    <source>
        <dbReference type="Google" id="ProtNLM"/>
    </source>
</evidence>
<feature type="chain" id="PRO_5046881357" description="BIG2 domain-containing protein" evidence="1">
    <location>
        <begin position="27"/>
        <end position="125"/>
    </location>
</feature>
<keyword evidence="3" id="KW-1185">Reference proteome</keyword>
<gene>
    <name evidence="2" type="ORF">RGB73_16040</name>
</gene>
<protein>
    <recommendedName>
        <fullName evidence="4">BIG2 domain-containing protein</fullName>
    </recommendedName>
</protein>
<keyword evidence="1" id="KW-0732">Signal</keyword>
<dbReference type="Proteomes" id="UP001256827">
    <property type="component" value="Chromosome"/>
</dbReference>
<accession>A0ABY9SWY1</accession>
<evidence type="ECO:0000256" key="1">
    <source>
        <dbReference type="SAM" id="SignalP"/>
    </source>
</evidence>
<reference evidence="2 3" key="1">
    <citation type="submission" date="2023-09" db="EMBL/GenBank/DDBJ databases">
        <title>Complete Genome and Methylome dissection of Bacillus brevis NEB573 original source of BbsI restriction endonuclease.</title>
        <authorList>
            <person name="Fomenkov A."/>
            <person name="Roberts R.D."/>
        </authorList>
    </citation>
    <scope>NUCLEOTIDE SEQUENCE [LARGE SCALE GENOMIC DNA]</scope>
    <source>
        <strain evidence="2 3">NEB573</strain>
    </source>
</reference>
<evidence type="ECO:0000313" key="3">
    <source>
        <dbReference type="Proteomes" id="UP001256827"/>
    </source>
</evidence>
<proteinExistence type="predicted"/>
<name>A0ABY9SWY1_BREBE</name>
<dbReference type="EMBL" id="CP134050">
    <property type="protein sequence ID" value="WNC12251.1"/>
    <property type="molecule type" value="Genomic_DNA"/>
</dbReference>
<organism evidence="2 3">
    <name type="scientific">Brevibacillus brevis</name>
    <name type="common">Bacillus brevis</name>
    <dbReference type="NCBI Taxonomy" id="1393"/>
    <lineage>
        <taxon>Bacteria</taxon>
        <taxon>Bacillati</taxon>
        <taxon>Bacillota</taxon>
        <taxon>Bacilli</taxon>
        <taxon>Bacillales</taxon>
        <taxon>Paenibacillaceae</taxon>
        <taxon>Brevibacillus</taxon>
    </lineage>
</organism>
<dbReference type="RefSeq" id="WP_310763523.1">
    <property type="nucleotide sequence ID" value="NZ_CP134050.1"/>
</dbReference>